<evidence type="ECO:0000256" key="6">
    <source>
        <dbReference type="ARBA" id="ARBA00023136"/>
    </source>
</evidence>
<evidence type="ECO:0000256" key="5">
    <source>
        <dbReference type="ARBA" id="ARBA00022989"/>
    </source>
</evidence>
<accession>A0A1W1HIL6</accession>
<reference evidence="9 10" key="1">
    <citation type="submission" date="2017-03" db="EMBL/GenBank/DDBJ databases">
        <authorList>
            <person name="Afonso C.L."/>
            <person name="Miller P.J."/>
            <person name="Scott M.A."/>
            <person name="Spackman E."/>
            <person name="Goraichik I."/>
            <person name="Dimitrov K.M."/>
            <person name="Suarez D.L."/>
            <person name="Swayne D.E."/>
        </authorList>
    </citation>
    <scope>NUCLEOTIDE SEQUENCE [LARGE SCALE GENOMIC DNA]</scope>
    <source>
        <strain evidence="9">PRJEB14757</strain>
    </source>
</reference>
<evidence type="ECO:0000256" key="2">
    <source>
        <dbReference type="ARBA" id="ARBA00022448"/>
    </source>
</evidence>
<dbReference type="Proteomes" id="UP000191931">
    <property type="component" value="Unassembled WGS sequence"/>
</dbReference>
<dbReference type="GO" id="GO:0055085">
    <property type="term" value="P:transmembrane transport"/>
    <property type="evidence" value="ECO:0007669"/>
    <property type="project" value="InterPro"/>
</dbReference>
<keyword evidence="4 7" id="KW-0812">Transmembrane</keyword>
<feature type="transmembrane region" description="Helical" evidence="7">
    <location>
        <begin position="175"/>
        <end position="193"/>
    </location>
</feature>
<evidence type="ECO:0000256" key="1">
    <source>
        <dbReference type="ARBA" id="ARBA00004651"/>
    </source>
</evidence>
<dbReference type="OrthoDB" id="9778910at2"/>
<keyword evidence="5 7" id="KW-1133">Transmembrane helix</keyword>
<feature type="transmembrane region" description="Helical" evidence="7">
    <location>
        <begin position="133"/>
        <end position="155"/>
    </location>
</feature>
<evidence type="ECO:0000256" key="7">
    <source>
        <dbReference type="RuleBase" id="RU363032"/>
    </source>
</evidence>
<sequence length="312" mass="34835">MLNYTIRRLLLLIPLLFFISVMIFGILKLTPGDPAVVLLGERATEEALELTREKYALNSPFYVQYVKMMGNFFTGELKSIYYKENVIMVVLKKMIPTLELGLTALMLAIAVSIPAGIISSVKRNSIFDYTSMTTALFGISIPVFFTGILLIYLFAVKLKVLPASGYGGSMFTIEGLRHLVMPAFVLSFTMMASTTRITRSSMLDLLQEDYIRTARAKGVKENQVILKHAFKNALMPIATNVGNQIARLFAGAVLTETVFAWPGVGRLAVNAIFRRDEPLVFGCVLILSVIYVVVNLMVDLFYGIINPRIRYE</sequence>
<evidence type="ECO:0000256" key="3">
    <source>
        <dbReference type="ARBA" id="ARBA00022475"/>
    </source>
</evidence>
<keyword evidence="2 7" id="KW-0813">Transport</keyword>
<dbReference type="InterPro" id="IPR045621">
    <property type="entry name" value="BPD_transp_1_N"/>
</dbReference>
<dbReference type="GO" id="GO:0005886">
    <property type="term" value="C:plasma membrane"/>
    <property type="evidence" value="ECO:0007669"/>
    <property type="project" value="UniProtKB-SubCell"/>
</dbReference>
<feature type="transmembrane region" description="Helical" evidence="7">
    <location>
        <begin position="279"/>
        <end position="305"/>
    </location>
</feature>
<dbReference type="Gene3D" id="1.10.3720.10">
    <property type="entry name" value="MetI-like"/>
    <property type="match status" value="1"/>
</dbReference>
<name>A0A1W1HIL6_9BACT</name>
<dbReference type="InterPro" id="IPR035906">
    <property type="entry name" value="MetI-like_sf"/>
</dbReference>
<comment type="similarity">
    <text evidence="7">Belongs to the binding-protein-dependent transport system permease family.</text>
</comment>
<comment type="subcellular location">
    <subcellularLocation>
        <location evidence="1 7">Cell membrane</location>
        <topology evidence="1 7">Multi-pass membrane protein</topology>
    </subcellularLocation>
</comment>
<dbReference type="Pfam" id="PF00528">
    <property type="entry name" value="BPD_transp_1"/>
    <property type="match status" value="1"/>
</dbReference>
<dbReference type="EMBL" id="FWEV01000304">
    <property type="protein sequence ID" value="SLM32218.1"/>
    <property type="molecule type" value="Genomic_DNA"/>
</dbReference>
<evidence type="ECO:0000313" key="10">
    <source>
        <dbReference type="Proteomes" id="UP000191931"/>
    </source>
</evidence>
<feature type="domain" description="ABC transmembrane type-1" evidence="8">
    <location>
        <begin position="94"/>
        <end position="302"/>
    </location>
</feature>
<dbReference type="InterPro" id="IPR000515">
    <property type="entry name" value="MetI-like"/>
</dbReference>
<evidence type="ECO:0000313" key="9">
    <source>
        <dbReference type="EMBL" id="SLM32218.1"/>
    </source>
</evidence>
<keyword evidence="3" id="KW-1003">Cell membrane</keyword>
<gene>
    <name evidence="9" type="primary">dppB</name>
    <name evidence="9" type="ORF">MTBBW1_600048</name>
</gene>
<dbReference type="PANTHER" id="PTHR43163:SF6">
    <property type="entry name" value="DIPEPTIDE TRANSPORT SYSTEM PERMEASE PROTEIN DPPB-RELATED"/>
    <property type="match status" value="1"/>
</dbReference>
<evidence type="ECO:0000256" key="4">
    <source>
        <dbReference type="ARBA" id="ARBA00022692"/>
    </source>
</evidence>
<protein>
    <submittedName>
        <fullName evidence="9">Dipeptide transporter membrane component of ABC superfamily</fullName>
    </submittedName>
</protein>
<dbReference type="PROSITE" id="PS50928">
    <property type="entry name" value="ABC_TM1"/>
    <property type="match status" value="1"/>
</dbReference>
<keyword evidence="6 7" id="KW-0472">Membrane</keyword>
<dbReference type="RefSeq" id="WP_080801656.1">
    <property type="nucleotide sequence ID" value="NZ_LT828542.1"/>
</dbReference>
<feature type="transmembrane region" description="Helical" evidence="7">
    <location>
        <begin position="100"/>
        <end position="121"/>
    </location>
</feature>
<evidence type="ECO:0000259" key="8">
    <source>
        <dbReference type="PROSITE" id="PS50928"/>
    </source>
</evidence>
<dbReference type="SUPFAM" id="SSF161098">
    <property type="entry name" value="MetI-like"/>
    <property type="match status" value="1"/>
</dbReference>
<organism evidence="9 10">
    <name type="scientific">Desulfamplus magnetovallimortis</name>
    <dbReference type="NCBI Taxonomy" id="1246637"/>
    <lineage>
        <taxon>Bacteria</taxon>
        <taxon>Pseudomonadati</taxon>
        <taxon>Thermodesulfobacteriota</taxon>
        <taxon>Desulfobacteria</taxon>
        <taxon>Desulfobacterales</taxon>
        <taxon>Desulfobacteraceae</taxon>
        <taxon>Desulfamplus</taxon>
    </lineage>
</organism>
<dbReference type="AlphaFoldDB" id="A0A1W1HIL6"/>
<proteinExistence type="inferred from homology"/>
<feature type="transmembrane region" description="Helical" evidence="7">
    <location>
        <begin position="9"/>
        <end position="27"/>
    </location>
</feature>
<dbReference type="Pfam" id="PF19300">
    <property type="entry name" value="BPD_transp_1_N"/>
    <property type="match status" value="1"/>
</dbReference>
<keyword evidence="10" id="KW-1185">Reference proteome</keyword>
<dbReference type="CDD" id="cd06261">
    <property type="entry name" value="TM_PBP2"/>
    <property type="match status" value="1"/>
</dbReference>
<dbReference type="STRING" id="1246637.MTBBW1_600048"/>
<dbReference type="PANTHER" id="PTHR43163">
    <property type="entry name" value="DIPEPTIDE TRANSPORT SYSTEM PERMEASE PROTEIN DPPB-RELATED"/>
    <property type="match status" value="1"/>
</dbReference>